<evidence type="ECO:0000313" key="2">
    <source>
        <dbReference type="EMBL" id="HFK20542.1"/>
    </source>
</evidence>
<dbReference type="AlphaFoldDB" id="A0A7C3F5U7"/>
<dbReference type="SUPFAM" id="SSF109755">
    <property type="entry name" value="PhoU-like"/>
    <property type="match status" value="1"/>
</dbReference>
<protein>
    <recommendedName>
        <fullName evidence="1">PhoU domain-containing protein</fullName>
    </recommendedName>
</protein>
<feature type="domain" description="PhoU" evidence="1">
    <location>
        <begin position="143"/>
        <end position="233"/>
    </location>
</feature>
<gene>
    <name evidence="2" type="ORF">ENS19_04585</name>
</gene>
<dbReference type="GO" id="GO:0045936">
    <property type="term" value="P:negative regulation of phosphate metabolic process"/>
    <property type="evidence" value="ECO:0007669"/>
    <property type="project" value="InterPro"/>
</dbReference>
<proteinExistence type="predicted"/>
<dbReference type="Pfam" id="PF01895">
    <property type="entry name" value="PhoU"/>
    <property type="match status" value="1"/>
</dbReference>
<evidence type="ECO:0000259" key="1">
    <source>
        <dbReference type="Pfam" id="PF01895"/>
    </source>
</evidence>
<dbReference type="GO" id="GO:0030643">
    <property type="term" value="P:intracellular phosphate ion homeostasis"/>
    <property type="evidence" value="ECO:0007669"/>
    <property type="project" value="InterPro"/>
</dbReference>
<dbReference type="PANTHER" id="PTHR42930:SF3">
    <property type="entry name" value="PHOSPHATE-SPECIFIC TRANSPORT SYSTEM ACCESSORY PROTEIN PHOU"/>
    <property type="match status" value="1"/>
</dbReference>
<organism evidence="2">
    <name type="scientific">Candidatus Methanomethylicus mesodigestus</name>
    <dbReference type="NCBI Taxonomy" id="1867258"/>
    <lineage>
        <taxon>Archaea</taxon>
        <taxon>Thermoproteota</taxon>
        <taxon>Methanosuratincolia</taxon>
        <taxon>Candidatus Methanomethylicales</taxon>
        <taxon>Candidatus Methanomethylicaceae</taxon>
        <taxon>Candidatus Methanomethylicus</taxon>
    </lineage>
</organism>
<dbReference type="Gene3D" id="1.20.58.220">
    <property type="entry name" value="Phosphate transport system protein phou homolog 2, domain 2"/>
    <property type="match status" value="1"/>
</dbReference>
<dbReference type="PANTHER" id="PTHR42930">
    <property type="entry name" value="PHOSPHATE-SPECIFIC TRANSPORT SYSTEM ACCESSORY PROTEIN PHOU"/>
    <property type="match status" value="1"/>
</dbReference>
<dbReference type="InterPro" id="IPR026022">
    <property type="entry name" value="PhoU_dom"/>
</dbReference>
<dbReference type="InterPro" id="IPR038078">
    <property type="entry name" value="PhoU-like_sf"/>
</dbReference>
<comment type="caution">
    <text evidence="2">The sequence shown here is derived from an EMBL/GenBank/DDBJ whole genome shotgun (WGS) entry which is preliminary data.</text>
</comment>
<dbReference type="EMBL" id="DSTX01000007">
    <property type="protein sequence ID" value="HFK20542.1"/>
    <property type="molecule type" value="Genomic_DNA"/>
</dbReference>
<sequence length="336" mass="38029">MGTRRVQKVGKSTFTVSLPHSWVKKNSVAAKTEINIDELGDGSLKISTFESLKAERKEREITIDSKEADAGYIVRKALAAYISNYDIIRLDLSGISLEPVAREKIRRMIKYKMAGGEIIEESVNYITIQILLKPDEFPLSKILIRMASIANDMLSDVAKAVMKGDINVLKDVLERDDDVDKLFFMSSRWLTNIMEGQRSLKDFGLKSPSNCLEYRLAFRHIERVADHVYRIADKFIESMDELQKQTISAMIMALEVSGNVFIRGVNCLQTGSLQEANRAIHESRKNIMVCEDLMRQIINGNYSAKTLSSSIIIIDSIKRIAEYSIGISELVFNLYV</sequence>
<reference evidence="2" key="1">
    <citation type="journal article" date="2020" name="mSystems">
        <title>Genome- and Community-Level Interaction Insights into Carbon Utilization and Element Cycling Functions of Hydrothermarchaeota in Hydrothermal Sediment.</title>
        <authorList>
            <person name="Zhou Z."/>
            <person name="Liu Y."/>
            <person name="Xu W."/>
            <person name="Pan J."/>
            <person name="Luo Z.H."/>
            <person name="Li M."/>
        </authorList>
    </citation>
    <scope>NUCLEOTIDE SEQUENCE [LARGE SCALE GENOMIC DNA]</scope>
    <source>
        <strain evidence="2">SpSt-468</strain>
    </source>
</reference>
<dbReference type="InterPro" id="IPR028366">
    <property type="entry name" value="PhoU"/>
</dbReference>
<accession>A0A7C3F5U7</accession>
<name>A0A7C3F5U7_9CREN</name>